<protein>
    <submittedName>
        <fullName evidence="2">Uncharacterized protein</fullName>
    </submittedName>
</protein>
<feature type="compositionally biased region" description="Basic and acidic residues" evidence="1">
    <location>
        <begin position="1"/>
        <end position="10"/>
    </location>
</feature>
<dbReference type="AlphaFoldDB" id="A0AA87F8G2"/>
<sequence>MGDRTQKEQTKVVTTSSSQEISARDKVIANYLNQMTLEEKVG</sequence>
<accession>A0AA87F8G2</accession>
<feature type="compositionally biased region" description="Polar residues" evidence="1">
    <location>
        <begin position="11"/>
        <end position="20"/>
    </location>
</feature>
<evidence type="ECO:0000313" key="3">
    <source>
        <dbReference type="Proteomes" id="UP000004014"/>
    </source>
</evidence>
<comment type="caution">
    <text evidence="2">The sequence shown here is derived from an EMBL/GenBank/DDBJ whole genome shotgun (WGS) entry which is preliminary data.</text>
</comment>
<feature type="region of interest" description="Disordered" evidence="1">
    <location>
        <begin position="1"/>
        <end position="20"/>
    </location>
</feature>
<name>A0AA87F8G2_STRSU</name>
<dbReference type="Proteomes" id="UP000004014">
    <property type="component" value="Unassembled WGS sequence"/>
</dbReference>
<evidence type="ECO:0000256" key="1">
    <source>
        <dbReference type="SAM" id="MobiDB-lite"/>
    </source>
</evidence>
<reference evidence="2 3" key="1">
    <citation type="submission" date="2011-03" db="EMBL/GenBank/DDBJ databases">
        <title>Deep-sequencing identification of multiple resistance mechanism for the high antibiotic-resistance strain Streptococcus suis R61.</title>
        <authorList>
            <person name="Hu P."/>
            <person name="Yang M."/>
            <person name="Jin M."/>
            <person name="Xiao J."/>
        </authorList>
    </citation>
    <scope>NUCLEOTIDE SEQUENCE [LARGE SCALE GENOMIC DNA]</scope>
    <source>
        <strain evidence="2 3">R61</strain>
    </source>
</reference>
<gene>
    <name evidence="2" type="ORF">SSUR61_1979</name>
</gene>
<proteinExistence type="predicted"/>
<organism evidence="2 3">
    <name type="scientific">Streptococcus suis R61</name>
    <dbReference type="NCBI Taxonomy" id="996306"/>
    <lineage>
        <taxon>Bacteria</taxon>
        <taxon>Bacillati</taxon>
        <taxon>Bacillota</taxon>
        <taxon>Bacilli</taxon>
        <taxon>Lactobacillales</taxon>
        <taxon>Streptococcaceae</taxon>
        <taxon>Streptococcus</taxon>
    </lineage>
</organism>
<dbReference type="EMBL" id="AEYY01000041">
    <property type="protein sequence ID" value="EHC02561.1"/>
    <property type="molecule type" value="Genomic_DNA"/>
</dbReference>
<evidence type="ECO:0000313" key="2">
    <source>
        <dbReference type="EMBL" id="EHC02561.1"/>
    </source>
</evidence>